<name>A0AAV9PSI4_9PEZI</name>
<feature type="compositionally biased region" description="Low complexity" evidence="1">
    <location>
        <begin position="24"/>
        <end position="34"/>
    </location>
</feature>
<sequence length="405" mass="44142">MRPVIITFNVGFSLSYGKHHPSQAQKATTSATAPAPAPPLVAPNDPNDPNDPNEAMLSPTTLDLQRRIRQHVREGLAQLNQDPGRPAEDQRDGSNDQEPEHERQADSESLEHLEAAKAADAALSKAMDVESLEALWRSTEDKDAFRPTSFVTPENKTFWPPKAQRAKVREPSVVTDAAPFTTPSSVEREIAAKAGSEGAISQMSGSEMLSFLLNSPSTDKDFKQPEPENEFEVFLQRSTASSRKGNTPVSMKKSNSFSALLRSSQALDVVEGPGQPMESSYIQQQAESVFQAFAEAERAQPDNDQTENTSPAILDEVSKPNTDSCSETLPDIVVTAPVQEKAVGMEIGIEAAKSETESAQDADGDKMDVEREDEEVYVLAPSTAQHAEDDGDGEWEMVDEEVEMK</sequence>
<feature type="compositionally biased region" description="Polar residues" evidence="1">
    <location>
        <begin position="236"/>
        <end position="257"/>
    </location>
</feature>
<feature type="region of interest" description="Disordered" evidence="1">
    <location>
        <begin position="293"/>
        <end position="328"/>
    </location>
</feature>
<feature type="compositionally biased region" description="Basic and acidic residues" evidence="1">
    <location>
        <begin position="85"/>
        <end position="110"/>
    </location>
</feature>
<gene>
    <name evidence="2" type="ORF">LTR77_000859</name>
</gene>
<feature type="region of interest" description="Disordered" evidence="1">
    <location>
        <begin position="211"/>
        <end position="257"/>
    </location>
</feature>
<feature type="region of interest" description="Disordered" evidence="1">
    <location>
        <begin position="76"/>
        <end position="110"/>
    </location>
</feature>
<dbReference type="Proteomes" id="UP001337655">
    <property type="component" value="Unassembled WGS sequence"/>
</dbReference>
<feature type="compositionally biased region" description="Polar residues" evidence="1">
    <location>
        <begin position="302"/>
        <end position="311"/>
    </location>
</feature>
<evidence type="ECO:0000256" key="1">
    <source>
        <dbReference type="SAM" id="MobiDB-lite"/>
    </source>
</evidence>
<reference evidence="2 3" key="1">
    <citation type="submission" date="2023-08" db="EMBL/GenBank/DDBJ databases">
        <title>Black Yeasts Isolated from many extreme environments.</title>
        <authorList>
            <person name="Coleine C."/>
            <person name="Stajich J.E."/>
            <person name="Selbmann L."/>
        </authorList>
    </citation>
    <scope>NUCLEOTIDE SEQUENCE [LARGE SCALE GENOMIC DNA]</scope>
    <source>
        <strain evidence="2 3">CCFEE 5935</strain>
    </source>
</reference>
<dbReference type="EMBL" id="JAVRRT010000001">
    <property type="protein sequence ID" value="KAK5175720.1"/>
    <property type="molecule type" value="Genomic_DNA"/>
</dbReference>
<accession>A0AAV9PSI4</accession>
<organism evidence="2 3">
    <name type="scientific">Saxophila tyrrhenica</name>
    <dbReference type="NCBI Taxonomy" id="1690608"/>
    <lineage>
        <taxon>Eukaryota</taxon>
        <taxon>Fungi</taxon>
        <taxon>Dikarya</taxon>
        <taxon>Ascomycota</taxon>
        <taxon>Pezizomycotina</taxon>
        <taxon>Dothideomycetes</taxon>
        <taxon>Dothideomycetidae</taxon>
        <taxon>Mycosphaerellales</taxon>
        <taxon>Extremaceae</taxon>
        <taxon>Saxophila</taxon>
    </lineage>
</organism>
<keyword evidence="3" id="KW-1185">Reference proteome</keyword>
<comment type="caution">
    <text evidence="2">The sequence shown here is derived from an EMBL/GenBank/DDBJ whole genome shotgun (WGS) entry which is preliminary data.</text>
</comment>
<evidence type="ECO:0000313" key="3">
    <source>
        <dbReference type="Proteomes" id="UP001337655"/>
    </source>
</evidence>
<dbReference type="RefSeq" id="XP_064664358.1">
    <property type="nucleotide sequence ID" value="XM_064798124.1"/>
</dbReference>
<feature type="region of interest" description="Disordered" evidence="1">
    <location>
        <begin position="14"/>
        <end position="63"/>
    </location>
</feature>
<feature type="compositionally biased region" description="Low complexity" evidence="1">
    <location>
        <begin position="42"/>
        <end position="55"/>
    </location>
</feature>
<protein>
    <submittedName>
        <fullName evidence="2">Uncharacterized protein</fullName>
    </submittedName>
</protein>
<proteinExistence type="predicted"/>
<evidence type="ECO:0000313" key="2">
    <source>
        <dbReference type="EMBL" id="KAK5175720.1"/>
    </source>
</evidence>
<feature type="region of interest" description="Disordered" evidence="1">
    <location>
        <begin position="146"/>
        <end position="181"/>
    </location>
</feature>
<dbReference type="AlphaFoldDB" id="A0AAV9PSI4"/>
<dbReference type="GeneID" id="89922209"/>